<dbReference type="STRING" id="408657.SAMN04487995_2752"/>
<evidence type="ECO:0000313" key="3">
    <source>
        <dbReference type="Proteomes" id="UP000199532"/>
    </source>
</evidence>
<evidence type="ECO:0000313" key="2">
    <source>
        <dbReference type="EMBL" id="SEI96033.1"/>
    </source>
</evidence>
<dbReference type="InterPro" id="IPR051604">
    <property type="entry name" value="Ergot_Alk_Oxidoreductase"/>
</dbReference>
<accession>A0A1H6UUD4</accession>
<dbReference type="InterPro" id="IPR036291">
    <property type="entry name" value="NAD(P)-bd_dom_sf"/>
</dbReference>
<dbReference type="SUPFAM" id="SSF51735">
    <property type="entry name" value="NAD(P)-binding Rossmann-fold domains"/>
    <property type="match status" value="1"/>
</dbReference>
<dbReference type="Pfam" id="PF05368">
    <property type="entry name" value="NmrA"/>
    <property type="match status" value="1"/>
</dbReference>
<protein>
    <submittedName>
        <fullName evidence="2">Uncharacterized conserved protein YbjT, contains NAD(P)-binding and DUF2867 domains</fullName>
    </submittedName>
</protein>
<dbReference type="AlphaFoldDB" id="A0A1H6UUD4"/>
<dbReference type="EMBL" id="FNXY01000004">
    <property type="protein sequence ID" value="SEI96033.1"/>
    <property type="molecule type" value="Genomic_DNA"/>
</dbReference>
<reference evidence="2 3" key="1">
    <citation type="submission" date="2016-10" db="EMBL/GenBank/DDBJ databases">
        <authorList>
            <person name="de Groot N.N."/>
        </authorList>
    </citation>
    <scope>NUCLEOTIDE SEQUENCE [LARGE SCALE GENOMIC DNA]</scope>
    <source>
        <strain evidence="2 3">DSM 19938</strain>
    </source>
</reference>
<dbReference type="InterPro" id="IPR008030">
    <property type="entry name" value="NmrA-like"/>
</dbReference>
<proteinExistence type="predicted"/>
<dbReference type="OrthoDB" id="2149806at2"/>
<dbReference type="RefSeq" id="WP_090335732.1">
    <property type="nucleotide sequence ID" value="NZ_FNXY01000004.1"/>
</dbReference>
<gene>
    <name evidence="2" type="ORF">SAMN04487995_2752</name>
</gene>
<dbReference type="Gene3D" id="3.40.50.720">
    <property type="entry name" value="NAD(P)-binding Rossmann-like Domain"/>
    <property type="match status" value="1"/>
</dbReference>
<dbReference type="Gene3D" id="3.90.25.10">
    <property type="entry name" value="UDP-galactose 4-epimerase, domain 1"/>
    <property type="match status" value="1"/>
</dbReference>
<dbReference type="PANTHER" id="PTHR43162">
    <property type="match status" value="1"/>
</dbReference>
<sequence>MKYVITGASGHTGKIVAERLLGAGHEVITIARKTKNIQHLVEKGAIAAIGDLSDETFLTKTFHGADAVYALIPPIWVIDESWRAFQRRIGTNITNALENAAIKNVVILSSMGSQLAPFGAGPVSGLGEWEQQLQNVRNLNVLALRPGYFIENLYAYIPQIKGLGSFGDALLKDLKIPLTHTRDIAEVAAKRLLELNFEGFSREFIGGAQDYTMEEVASILGEAIGLPELQYVQYPAEDAKKGMIGAGVPPQIAEGYIQLFDGLNSGSYLADFVRTADNTTKTTLQDFAVEFAFAYQNS</sequence>
<dbReference type="PANTHER" id="PTHR43162:SF1">
    <property type="entry name" value="PRESTALK A DIFFERENTIATION PROTEIN A"/>
    <property type="match status" value="1"/>
</dbReference>
<name>A0A1H6UUD4_9BACT</name>
<evidence type="ECO:0000259" key="1">
    <source>
        <dbReference type="Pfam" id="PF05368"/>
    </source>
</evidence>
<feature type="domain" description="NmrA-like" evidence="1">
    <location>
        <begin position="4"/>
        <end position="260"/>
    </location>
</feature>
<organism evidence="2 3">
    <name type="scientific">Dyadobacter koreensis</name>
    <dbReference type="NCBI Taxonomy" id="408657"/>
    <lineage>
        <taxon>Bacteria</taxon>
        <taxon>Pseudomonadati</taxon>
        <taxon>Bacteroidota</taxon>
        <taxon>Cytophagia</taxon>
        <taxon>Cytophagales</taxon>
        <taxon>Spirosomataceae</taxon>
        <taxon>Dyadobacter</taxon>
    </lineage>
</organism>
<keyword evidence="3" id="KW-1185">Reference proteome</keyword>
<dbReference type="Proteomes" id="UP000199532">
    <property type="component" value="Unassembled WGS sequence"/>
</dbReference>